<dbReference type="Pfam" id="PF00563">
    <property type="entry name" value="EAL"/>
    <property type="match status" value="1"/>
</dbReference>
<evidence type="ECO:0000313" key="5">
    <source>
        <dbReference type="Proteomes" id="UP001195963"/>
    </source>
</evidence>
<dbReference type="SMART" id="SM00052">
    <property type="entry name" value="EAL"/>
    <property type="match status" value="1"/>
</dbReference>
<accession>A0ABS7E9D0</accession>
<dbReference type="InterPro" id="IPR035919">
    <property type="entry name" value="EAL_sf"/>
</dbReference>
<evidence type="ECO:0000256" key="1">
    <source>
        <dbReference type="PROSITE-ProRule" id="PRU00169"/>
    </source>
</evidence>
<feature type="domain" description="Response regulatory" evidence="2">
    <location>
        <begin position="2"/>
        <end position="133"/>
    </location>
</feature>
<dbReference type="PROSITE" id="PS50110">
    <property type="entry name" value="RESPONSE_REGULATORY"/>
    <property type="match status" value="1"/>
</dbReference>
<feature type="domain" description="EAL" evidence="3">
    <location>
        <begin position="147"/>
        <end position="397"/>
    </location>
</feature>
<organism evidence="4 5">
    <name type="scientific">Shewanella nanhaiensis</name>
    <dbReference type="NCBI Taxonomy" id="2864872"/>
    <lineage>
        <taxon>Bacteria</taxon>
        <taxon>Pseudomonadati</taxon>
        <taxon>Pseudomonadota</taxon>
        <taxon>Gammaproteobacteria</taxon>
        <taxon>Alteromonadales</taxon>
        <taxon>Shewanellaceae</taxon>
        <taxon>Shewanella</taxon>
    </lineage>
</organism>
<comment type="caution">
    <text evidence="4">The sequence shown here is derived from an EMBL/GenBank/DDBJ whole genome shotgun (WGS) entry which is preliminary data.</text>
</comment>
<dbReference type="InterPro" id="IPR050706">
    <property type="entry name" value="Cyclic-di-GMP_PDE-like"/>
</dbReference>
<dbReference type="Proteomes" id="UP001195963">
    <property type="component" value="Unassembled WGS sequence"/>
</dbReference>
<keyword evidence="1" id="KW-0597">Phosphoprotein</keyword>
<dbReference type="InterPro" id="IPR011006">
    <property type="entry name" value="CheY-like_superfamily"/>
</dbReference>
<gene>
    <name evidence="4" type="ORF">K0625_21995</name>
</gene>
<protein>
    <submittedName>
        <fullName evidence="4">EAL domain-containing response regulator</fullName>
    </submittedName>
</protein>
<dbReference type="Pfam" id="PF00072">
    <property type="entry name" value="Response_reg"/>
    <property type="match status" value="1"/>
</dbReference>
<dbReference type="EMBL" id="JAHZST010000024">
    <property type="protein sequence ID" value="MBW8186299.1"/>
    <property type="molecule type" value="Genomic_DNA"/>
</dbReference>
<dbReference type="PROSITE" id="PS50883">
    <property type="entry name" value="EAL"/>
    <property type="match status" value="1"/>
</dbReference>
<dbReference type="SUPFAM" id="SSF141868">
    <property type="entry name" value="EAL domain-like"/>
    <property type="match status" value="1"/>
</dbReference>
<dbReference type="InterPro" id="IPR001789">
    <property type="entry name" value="Sig_transdc_resp-reg_receiver"/>
</dbReference>
<reference evidence="4 5" key="1">
    <citation type="submission" date="2021-07" db="EMBL/GenBank/DDBJ databases">
        <title>Shewanella sp. nov, isolated from SCS.</title>
        <authorList>
            <person name="Cao W.R."/>
        </authorList>
    </citation>
    <scope>NUCLEOTIDE SEQUENCE [LARGE SCALE GENOMIC DNA]</scope>
    <source>
        <strain evidence="4 5">NR704-98</strain>
    </source>
</reference>
<dbReference type="PANTHER" id="PTHR33121:SF79">
    <property type="entry name" value="CYCLIC DI-GMP PHOSPHODIESTERASE PDED-RELATED"/>
    <property type="match status" value="1"/>
</dbReference>
<evidence type="ECO:0000259" key="2">
    <source>
        <dbReference type="PROSITE" id="PS50110"/>
    </source>
</evidence>
<dbReference type="CDD" id="cd01948">
    <property type="entry name" value="EAL"/>
    <property type="match status" value="1"/>
</dbReference>
<keyword evidence="5" id="KW-1185">Reference proteome</keyword>
<dbReference type="PANTHER" id="PTHR33121">
    <property type="entry name" value="CYCLIC DI-GMP PHOSPHODIESTERASE PDEF"/>
    <property type="match status" value="1"/>
</dbReference>
<dbReference type="Gene3D" id="3.20.20.450">
    <property type="entry name" value="EAL domain"/>
    <property type="match status" value="1"/>
</dbReference>
<dbReference type="Gene3D" id="3.40.50.2300">
    <property type="match status" value="1"/>
</dbReference>
<evidence type="ECO:0000259" key="3">
    <source>
        <dbReference type="PROSITE" id="PS50883"/>
    </source>
</evidence>
<dbReference type="RefSeq" id="WP_220111599.1">
    <property type="nucleotide sequence ID" value="NZ_JAHZST010000024.1"/>
</dbReference>
<dbReference type="SUPFAM" id="SSF52172">
    <property type="entry name" value="CheY-like"/>
    <property type="match status" value="1"/>
</dbReference>
<evidence type="ECO:0000313" key="4">
    <source>
        <dbReference type="EMBL" id="MBW8186299.1"/>
    </source>
</evidence>
<feature type="modified residue" description="4-aspartylphosphate" evidence="1">
    <location>
        <position position="61"/>
    </location>
</feature>
<dbReference type="SMART" id="SM00448">
    <property type="entry name" value="REC"/>
    <property type="match status" value="1"/>
</dbReference>
<proteinExistence type="predicted"/>
<sequence>MRVLIIDDQRFIRETIKAELKRQLHYLEVFFYEAECGNEAIELIRWHSQKEETQLDLIIADLKMENGDGLAVINFMAASEISNTIPLAVISSSDKRTLELVENISNTFNLYLIGVYQKPVNISLLLQQLKLLKRVRKQAADKAEHSALLSLEQISYLINQENLILCYQPKIEINTGEITGFEVLSRLCQKGDGFIYPDKFIPQITQGGLSTTFSKLVLEQAISQWMLSPRFLQYDLSVNITVEDLFDQHFIDFVINKKQLLPNTKLILELTESHETIEQDMVLRSVAKLIINDIAISLDDFGKSYSTFDRLDCIPFDEIKIDKDFVCDLDRNSQHLAIVESTIALANKLKVKAVAEGVETLSVLEHLKSLGCNMAQGYYFSPPIEGRYLESWIGEYSGEGCNVITS</sequence>
<dbReference type="InterPro" id="IPR001633">
    <property type="entry name" value="EAL_dom"/>
</dbReference>
<name>A0ABS7E9D0_9GAMM</name>